<dbReference type="PROSITE" id="PS50137">
    <property type="entry name" value="DS_RBD"/>
    <property type="match status" value="1"/>
</dbReference>
<dbReference type="PANTHER" id="PTHR46031">
    <property type="match status" value="1"/>
</dbReference>
<evidence type="ECO:0000256" key="3">
    <source>
        <dbReference type="PROSITE-ProRule" id="PRU00266"/>
    </source>
</evidence>
<dbReference type="Pfam" id="PF00035">
    <property type="entry name" value="dsrm"/>
    <property type="match status" value="1"/>
</dbReference>
<evidence type="ECO:0000256" key="1">
    <source>
        <dbReference type="ARBA" id="ARBA00022737"/>
    </source>
</evidence>
<sequence length="335" mass="37359">MYKSKLQELCQEKRWGLPKYACIKEGPDHHPHFTASVSVNSLSFHSHTLSSSSKLALNDAAMLPFLHFTSGSLSSSFESINGETGTEKMGQDSERKSSFGANEGGDNAAKVAYRALAERQLKRTTAFVRSGLSENDTVYSIQISDSLRSLSLEDNQPDGVSSVLSQRSRLQEIGVECAKTSTYDSAEDIKISTRTHKKPRVEEERGDDSSFVSSKPMLSSQVPDLSSLSISDSGIQKTTGTQSYLLFNKVRVYPCIPNFSLPKGLTLLPISDDKWVAYDARYYFKDDYVADILDENISWKLFSKKFSGAYKLDIHMFEDKLKSRNQGNVFTLLTM</sequence>
<proteinExistence type="predicted"/>
<reference evidence="6 7" key="1">
    <citation type="submission" date="2023-12" db="EMBL/GenBank/DDBJ databases">
        <title>A high-quality genome assembly for Dillenia turbinata (Dilleniales).</title>
        <authorList>
            <person name="Chanderbali A."/>
        </authorList>
    </citation>
    <scope>NUCLEOTIDE SEQUENCE [LARGE SCALE GENOMIC DNA]</scope>
    <source>
        <strain evidence="6">LSX21</strain>
        <tissue evidence="6">Leaf</tissue>
    </source>
</reference>
<dbReference type="GO" id="GO:0003723">
    <property type="term" value="F:RNA binding"/>
    <property type="evidence" value="ECO:0007669"/>
    <property type="project" value="UniProtKB-UniRule"/>
</dbReference>
<feature type="region of interest" description="Disordered" evidence="4">
    <location>
        <begin position="79"/>
        <end position="104"/>
    </location>
</feature>
<keyword evidence="1" id="KW-0677">Repeat</keyword>
<dbReference type="AlphaFoldDB" id="A0AAN8VBV7"/>
<feature type="domain" description="DRBM" evidence="5">
    <location>
        <begin position="1"/>
        <end position="70"/>
    </location>
</feature>
<gene>
    <name evidence="6" type="ORF">RJ641_008186</name>
</gene>
<dbReference type="PANTHER" id="PTHR46031:SF31">
    <property type="entry name" value="DOUBLE-STRANDED RNA-BINDING PROTEIN 1-LIKE"/>
    <property type="match status" value="1"/>
</dbReference>
<evidence type="ECO:0000256" key="2">
    <source>
        <dbReference type="ARBA" id="ARBA00022884"/>
    </source>
</evidence>
<evidence type="ECO:0000313" key="6">
    <source>
        <dbReference type="EMBL" id="KAK6926467.1"/>
    </source>
</evidence>
<dbReference type="InterPro" id="IPR014720">
    <property type="entry name" value="dsRBD_dom"/>
</dbReference>
<evidence type="ECO:0000313" key="7">
    <source>
        <dbReference type="Proteomes" id="UP001370490"/>
    </source>
</evidence>
<evidence type="ECO:0000256" key="4">
    <source>
        <dbReference type="SAM" id="MobiDB-lite"/>
    </source>
</evidence>
<feature type="compositionally biased region" description="Basic and acidic residues" evidence="4">
    <location>
        <begin position="85"/>
        <end position="97"/>
    </location>
</feature>
<feature type="region of interest" description="Disordered" evidence="4">
    <location>
        <begin position="190"/>
        <end position="218"/>
    </location>
</feature>
<name>A0AAN8VBV7_9MAGN</name>
<comment type="caution">
    <text evidence="6">The sequence shown here is derived from an EMBL/GenBank/DDBJ whole genome shotgun (WGS) entry which is preliminary data.</text>
</comment>
<keyword evidence="7" id="KW-1185">Reference proteome</keyword>
<protein>
    <submittedName>
        <fullName evidence="6">Double-stranded RNA-binding domain</fullName>
    </submittedName>
</protein>
<keyword evidence="2 3" id="KW-0694">RNA-binding</keyword>
<dbReference type="SMART" id="SM00358">
    <property type="entry name" value="DSRM"/>
    <property type="match status" value="1"/>
</dbReference>
<evidence type="ECO:0000259" key="5">
    <source>
        <dbReference type="PROSITE" id="PS50137"/>
    </source>
</evidence>
<dbReference type="EMBL" id="JBAMMX010000015">
    <property type="protein sequence ID" value="KAK6926467.1"/>
    <property type="molecule type" value="Genomic_DNA"/>
</dbReference>
<dbReference type="Proteomes" id="UP001370490">
    <property type="component" value="Unassembled WGS sequence"/>
</dbReference>
<organism evidence="6 7">
    <name type="scientific">Dillenia turbinata</name>
    <dbReference type="NCBI Taxonomy" id="194707"/>
    <lineage>
        <taxon>Eukaryota</taxon>
        <taxon>Viridiplantae</taxon>
        <taxon>Streptophyta</taxon>
        <taxon>Embryophyta</taxon>
        <taxon>Tracheophyta</taxon>
        <taxon>Spermatophyta</taxon>
        <taxon>Magnoliopsida</taxon>
        <taxon>eudicotyledons</taxon>
        <taxon>Gunneridae</taxon>
        <taxon>Pentapetalae</taxon>
        <taxon>Dilleniales</taxon>
        <taxon>Dilleniaceae</taxon>
        <taxon>Dillenia</taxon>
    </lineage>
</organism>
<dbReference type="SUPFAM" id="SSF54768">
    <property type="entry name" value="dsRNA-binding domain-like"/>
    <property type="match status" value="1"/>
</dbReference>
<dbReference type="Gene3D" id="3.30.160.20">
    <property type="match status" value="1"/>
</dbReference>
<accession>A0AAN8VBV7</accession>